<feature type="domain" description="Transcriptional repressor PaaX-like N-terminal" evidence="1">
    <location>
        <begin position="11"/>
        <end position="77"/>
    </location>
</feature>
<feature type="domain" description="Transcriptional repressor PaaX-like central Cas2-like" evidence="3">
    <location>
        <begin position="101"/>
        <end position="165"/>
    </location>
</feature>
<dbReference type="AlphaFoldDB" id="A0A5B2WU13"/>
<comment type="caution">
    <text evidence="4">The sequence shown here is derived from an EMBL/GenBank/DDBJ whole genome shotgun (WGS) entry which is preliminary data.</text>
</comment>
<evidence type="ECO:0000313" key="5">
    <source>
        <dbReference type="Proteomes" id="UP000323454"/>
    </source>
</evidence>
<dbReference type="Pfam" id="PF08223">
    <property type="entry name" value="PaaX_C"/>
    <property type="match status" value="1"/>
</dbReference>
<keyword evidence="5" id="KW-1185">Reference proteome</keyword>
<dbReference type="PANTHER" id="PTHR30319">
    <property type="entry name" value="PHENYLACETIC ACID REGULATOR-RELATED TRANSCRIPTIONAL REPRESSOR"/>
    <property type="match status" value="1"/>
</dbReference>
<sequence length="275" mass="31131">MSVEAFEPAPQDLVVTLLGAHVGPQEGRQVWSGGLVALLAEFGFSEGAARVALTRLVGRGLLDRVRDGRLVHYTLTPRIRAVLAEGDRRIFSLGRETRPATRWTVLWHAIPEDRRLARERLVRRLRFLGFGQVQDGTWIAPHDREREVADLLAELDVGRHAGLLLGHPAEALDFGSFVARVWDLDDLAARYRAFLADFGRYRSDAARAALDDRAALLLRTRLVHTFRQFPFLDPELPEDLLPRPEHRAEAVMVFHHLYPALAEPAQRHFDRLTTP</sequence>
<dbReference type="Gene3D" id="3.30.70.2650">
    <property type="match status" value="1"/>
</dbReference>
<accession>A0A5B2WU13</accession>
<dbReference type="Pfam" id="PF20803">
    <property type="entry name" value="PaaX_M"/>
    <property type="match status" value="1"/>
</dbReference>
<dbReference type="InterPro" id="IPR036390">
    <property type="entry name" value="WH_DNA-bd_sf"/>
</dbReference>
<dbReference type="Proteomes" id="UP000323454">
    <property type="component" value="Unassembled WGS sequence"/>
</dbReference>
<evidence type="ECO:0000259" key="3">
    <source>
        <dbReference type="Pfam" id="PF20803"/>
    </source>
</evidence>
<dbReference type="OrthoDB" id="2270427at2"/>
<evidence type="ECO:0000259" key="1">
    <source>
        <dbReference type="Pfam" id="PF07848"/>
    </source>
</evidence>
<dbReference type="PANTHER" id="PTHR30319:SF1">
    <property type="entry name" value="TRANSCRIPTIONAL REPRESSOR PAAX"/>
    <property type="match status" value="1"/>
</dbReference>
<reference evidence="4 5" key="2">
    <citation type="submission" date="2019-09" db="EMBL/GenBank/DDBJ databases">
        <authorList>
            <person name="Jin C."/>
        </authorList>
    </citation>
    <scope>NUCLEOTIDE SEQUENCE [LARGE SCALE GENOMIC DNA]</scope>
    <source>
        <strain evidence="4 5">AN110305</strain>
    </source>
</reference>
<dbReference type="InterPro" id="IPR013225">
    <property type="entry name" value="PaaX_C"/>
</dbReference>
<organism evidence="4 5">
    <name type="scientific">Solihabitans fulvus</name>
    <dbReference type="NCBI Taxonomy" id="1892852"/>
    <lineage>
        <taxon>Bacteria</taxon>
        <taxon>Bacillati</taxon>
        <taxon>Actinomycetota</taxon>
        <taxon>Actinomycetes</taxon>
        <taxon>Pseudonocardiales</taxon>
        <taxon>Pseudonocardiaceae</taxon>
        <taxon>Solihabitans</taxon>
    </lineage>
</organism>
<proteinExistence type="predicted"/>
<dbReference type="PIRSF" id="PIRSF020623">
    <property type="entry name" value="PaaX"/>
    <property type="match status" value="1"/>
</dbReference>
<dbReference type="InterPro" id="IPR036388">
    <property type="entry name" value="WH-like_DNA-bd_sf"/>
</dbReference>
<reference evidence="4 5" key="1">
    <citation type="submission" date="2019-09" db="EMBL/GenBank/DDBJ databases">
        <title>Goodfellowia gen. nov., a new genus of the Pseudonocardineae related to Actinoalloteichus, containing Goodfellowia coeruleoviolacea gen. nov., comb. nov. gen. nov., comb. nov.</title>
        <authorList>
            <person name="Labeda D."/>
        </authorList>
    </citation>
    <scope>NUCLEOTIDE SEQUENCE [LARGE SCALE GENOMIC DNA]</scope>
    <source>
        <strain evidence="4 5">AN110305</strain>
    </source>
</reference>
<dbReference type="Gene3D" id="1.10.10.10">
    <property type="entry name" value="Winged helix-like DNA-binding domain superfamily/Winged helix DNA-binding domain"/>
    <property type="match status" value="1"/>
</dbReference>
<feature type="domain" description="Transcriptional repressor PaaX-like C-terminal" evidence="2">
    <location>
        <begin position="182"/>
        <end position="270"/>
    </location>
</feature>
<dbReference type="EMBL" id="VUOB01000061">
    <property type="protein sequence ID" value="KAA2254498.1"/>
    <property type="molecule type" value="Genomic_DNA"/>
</dbReference>
<dbReference type="InterPro" id="IPR011965">
    <property type="entry name" value="PaaX_trns_reg"/>
</dbReference>
<dbReference type="SUPFAM" id="SSF46785">
    <property type="entry name" value="Winged helix' DNA-binding domain"/>
    <property type="match status" value="1"/>
</dbReference>
<dbReference type="Pfam" id="PF07848">
    <property type="entry name" value="PaaX"/>
    <property type="match status" value="1"/>
</dbReference>
<name>A0A5B2WU13_9PSEU</name>
<dbReference type="GO" id="GO:0006351">
    <property type="term" value="P:DNA-templated transcription"/>
    <property type="evidence" value="ECO:0007669"/>
    <property type="project" value="InterPro"/>
</dbReference>
<dbReference type="InterPro" id="IPR012906">
    <property type="entry name" value="PaaX-like_N"/>
</dbReference>
<evidence type="ECO:0000313" key="4">
    <source>
        <dbReference type="EMBL" id="KAA2254498.1"/>
    </source>
</evidence>
<evidence type="ECO:0000259" key="2">
    <source>
        <dbReference type="Pfam" id="PF08223"/>
    </source>
</evidence>
<dbReference type="RefSeq" id="WP_149853294.1">
    <property type="nucleotide sequence ID" value="NZ_VUOB01000061.1"/>
</dbReference>
<protein>
    <submittedName>
        <fullName evidence="4">PaaX family transcriptional regulator</fullName>
    </submittedName>
</protein>
<dbReference type="InterPro" id="IPR048846">
    <property type="entry name" value="PaaX-like_central"/>
</dbReference>
<gene>
    <name evidence="4" type="ORF">F0L68_30430</name>
</gene>